<proteinExistence type="predicted"/>
<feature type="non-terminal residue" evidence="1">
    <location>
        <position position="1"/>
    </location>
</feature>
<keyword evidence="2" id="KW-1185">Reference proteome</keyword>
<dbReference type="EMBL" id="KZ825447">
    <property type="protein sequence ID" value="RAH39607.1"/>
    <property type="molecule type" value="Genomic_DNA"/>
</dbReference>
<reference evidence="1" key="1">
    <citation type="submission" date="2018-02" db="EMBL/GenBank/DDBJ databases">
        <title>The genomes of Aspergillus section Nigri reveals drivers in fungal speciation.</title>
        <authorList>
            <consortium name="DOE Joint Genome Institute"/>
            <person name="Vesth T.C."/>
            <person name="Nybo J."/>
            <person name="Theobald S."/>
            <person name="Brandl J."/>
            <person name="Frisvad J.C."/>
            <person name="Nielsen K.F."/>
            <person name="Lyhne E.K."/>
            <person name="Kogle M.E."/>
            <person name="Kuo A."/>
            <person name="Riley R."/>
            <person name="Clum A."/>
            <person name="Nolan M."/>
            <person name="Lipzen A."/>
            <person name="Salamov A."/>
            <person name="Henrissat B."/>
            <person name="Wiebenga A."/>
            <person name="De vries R.P."/>
            <person name="Grigoriev I.V."/>
            <person name="Mortensen U.H."/>
            <person name="Andersen M.R."/>
            <person name="Baker S.E."/>
        </authorList>
    </citation>
    <scope>NUCLEOTIDE SEQUENCE</scope>
    <source>
        <strain evidence="1">CBS 621.78</strain>
    </source>
</reference>
<organism evidence="1 2">
    <name type="scientific">Aspergillus brunneoviolaceus CBS 621.78</name>
    <dbReference type="NCBI Taxonomy" id="1450534"/>
    <lineage>
        <taxon>Eukaryota</taxon>
        <taxon>Fungi</taxon>
        <taxon>Dikarya</taxon>
        <taxon>Ascomycota</taxon>
        <taxon>Pezizomycotina</taxon>
        <taxon>Eurotiomycetes</taxon>
        <taxon>Eurotiomycetidae</taxon>
        <taxon>Eurotiales</taxon>
        <taxon>Aspergillaceae</taxon>
        <taxon>Aspergillus</taxon>
        <taxon>Aspergillus subgen. Circumdati</taxon>
    </lineage>
</organism>
<evidence type="ECO:0000313" key="2">
    <source>
        <dbReference type="Proteomes" id="UP000249057"/>
    </source>
</evidence>
<sequence length="76" mass="8443">SQAPEEVAAELDYFRSLLKQIVTIVCSGDQARIAHLISIIRANPSDTDIYALLNNDPAINNDSDDEQDESPREENN</sequence>
<dbReference type="Proteomes" id="UP000249057">
    <property type="component" value="Unassembled WGS sequence"/>
</dbReference>
<accession>A0ACD1FRK4</accession>
<evidence type="ECO:0000313" key="1">
    <source>
        <dbReference type="EMBL" id="RAH39607.1"/>
    </source>
</evidence>
<name>A0ACD1FRK4_9EURO</name>
<gene>
    <name evidence="1" type="ORF">BO95DRAFT_377639</name>
</gene>
<protein>
    <submittedName>
        <fullName evidence="1">Uncharacterized protein</fullName>
    </submittedName>
</protein>